<dbReference type="AlphaFoldDB" id="A0A2H0X8S4"/>
<proteinExistence type="predicted"/>
<evidence type="ECO:0000313" key="1">
    <source>
        <dbReference type="EMBL" id="PIS21333.1"/>
    </source>
</evidence>
<reference evidence="2" key="1">
    <citation type="submission" date="2017-09" db="EMBL/GenBank/DDBJ databases">
        <title>Depth-based differentiation of microbial function through sediment-hosted aquifers and enrichment of novel symbionts in the deep terrestrial subsurface.</title>
        <authorList>
            <person name="Probst A.J."/>
            <person name="Ladd B."/>
            <person name="Jarett J.K."/>
            <person name="Geller-Mcgrath D.E."/>
            <person name="Sieber C.M.K."/>
            <person name="Emerson J.B."/>
            <person name="Anantharaman K."/>
            <person name="Thomas B.C."/>
            <person name="Malmstrom R."/>
            <person name="Stieglmeier M."/>
            <person name="Klingl A."/>
            <person name="Woyke T."/>
            <person name="Ryan C.M."/>
            <person name="Banfield J.F."/>
        </authorList>
    </citation>
    <scope>NUCLEOTIDE SEQUENCE [LARGE SCALE GENOMIC DNA]</scope>
</reference>
<sequence>MYGFNQTKIIKVRRIINIEYSGGVMVVDFDFEEKTVQIQMIEFIKVIPPFSLVESARPQLIPNRIAKGKRCLGNLI</sequence>
<gene>
    <name evidence="1" type="ORF">COT51_03325</name>
</gene>
<dbReference type="EMBL" id="PEYV01000056">
    <property type="protein sequence ID" value="PIS21333.1"/>
    <property type="molecule type" value="Genomic_DNA"/>
</dbReference>
<name>A0A2H0X8S4_UNCKA</name>
<comment type="caution">
    <text evidence="1">The sequence shown here is derived from an EMBL/GenBank/DDBJ whole genome shotgun (WGS) entry which is preliminary data.</text>
</comment>
<organism evidence="1 2">
    <name type="scientific">candidate division WWE3 bacterium CG08_land_8_20_14_0_20_41_15</name>
    <dbReference type="NCBI Taxonomy" id="1975086"/>
    <lineage>
        <taxon>Bacteria</taxon>
        <taxon>Katanobacteria</taxon>
    </lineage>
</organism>
<dbReference type="Proteomes" id="UP000231098">
    <property type="component" value="Unassembled WGS sequence"/>
</dbReference>
<protein>
    <submittedName>
        <fullName evidence="1">Uncharacterized protein</fullName>
    </submittedName>
</protein>
<accession>A0A2H0X8S4</accession>
<evidence type="ECO:0000313" key="2">
    <source>
        <dbReference type="Proteomes" id="UP000231098"/>
    </source>
</evidence>